<comment type="similarity">
    <text evidence="1">Belongs to the NAD(P)H dehydrogenase (quinone) family.</text>
</comment>
<gene>
    <name evidence="4" type="ORF">KIN_25800</name>
</gene>
<feature type="domain" description="Flavodoxin-like fold" evidence="3">
    <location>
        <begin position="3"/>
        <end position="178"/>
    </location>
</feature>
<proteinExistence type="inferred from homology"/>
<dbReference type="GO" id="GO:0003955">
    <property type="term" value="F:NAD(P)H dehydrogenase (quinone) activity"/>
    <property type="evidence" value="ECO:0007669"/>
    <property type="project" value="TreeGrafter"/>
</dbReference>
<dbReference type="EMBL" id="BLJE01000002">
    <property type="protein sequence ID" value="GFE65506.1"/>
    <property type="molecule type" value="Genomic_DNA"/>
</dbReference>
<dbReference type="RefSeq" id="WP_159807501.1">
    <property type="nucleotide sequence ID" value="NZ_BLJE01000002.1"/>
</dbReference>
<dbReference type="Gene3D" id="3.40.50.360">
    <property type="match status" value="1"/>
</dbReference>
<dbReference type="Pfam" id="PF02525">
    <property type="entry name" value="Flavodoxin_2"/>
    <property type="match status" value="1"/>
</dbReference>
<accession>A0A6N6JH08</accession>
<dbReference type="AlphaFoldDB" id="A0A6N6JH08"/>
<dbReference type="InterPro" id="IPR051545">
    <property type="entry name" value="NAD(P)H_dehydrogenase_qn"/>
</dbReference>
<dbReference type="PANTHER" id="PTHR10204">
    <property type="entry name" value="NAD P H OXIDOREDUCTASE-RELATED"/>
    <property type="match status" value="1"/>
</dbReference>
<evidence type="ECO:0000313" key="5">
    <source>
        <dbReference type="Proteomes" id="UP000436822"/>
    </source>
</evidence>
<dbReference type="InterPro" id="IPR003680">
    <property type="entry name" value="Flavodoxin_fold"/>
</dbReference>
<dbReference type="PANTHER" id="PTHR10204:SF34">
    <property type="entry name" value="NAD(P)H DEHYDROGENASE [QUINONE] 1 ISOFORM 1"/>
    <property type="match status" value="1"/>
</dbReference>
<reference evidence="4 5" key="1">
    <citation type="submission" date="2019-12" db="EMBL/GenBank/DDBJ databases">
        <title>Litoreibacter badius sp. nov., a novel bacteriochlorophyll a-containing bacterium in the genus Litoreibacter.</title>
        <authorList>
            <person name="Kanamuro M."/>
            <person name="Takabe Y."/>
            <person name="Mori K."/>
            <person name="Takaichi S."/>
            <person name="Hanada S."/>
        </authorList>
    </citation>
    <scope>NUCLEOTIDE SEQUENCE [LARGE SCALE GENOMIC DNA]</scope>
    <source>
        <strain evidence="4 5">K6</strain>
    </source>
</reference>
<keyword evidence="5" id="KW-1185">Reference proteome</keyword>
<evidence type="ECO:0000313" key="4">
    <source>
        <dbReference type="EMBL" id="GFE65506.1"/>
    </source>
</evidence>
<dbReference type="GO" id="GO:0005829">
    <property type="term" value="C:cytosol"/>
    <property type="evidence" value="ECO:0007669"/>
    <property type="project" value="TreeGrafter"/>
</dbReference>
<dbReference type="Proteomes" id="UP000436822">
    <property type="component" value="Unassembled WGS sequence"/>
</dbReference>
<evidence type="ECO:0000259" key="3">
    <source>
        <dbReference type="Pfam" id="PF02525"/>
    </source>
</evidence>
<sequence length="192" mass="21574">MTRILIIQGHPDHARTHLCHAIGDAYREAAEKSGHTVAVINIADHDIPYLRSKAEWDGDEMPDVAHEGQGALRAADHIVMIYPLWMGDVPALLKAWIEQVFRSGFAFETNSRRWRGALTGKSARVIVTMGMPGLAYRWFFLAHSLRSLDRNILKFCGIWPVRWSIFGNADDPSGRAQARFLKTARQLGNRAG</sequence>
<organism evidence="4 5">
    <name type="scientific">Litoreibacter roseus</name>
    <dbReference type="NCBI Taxonomy" id="2601869"/>
    <lineage>
        <taxon>Bacteria</taxon>
        <taxon>Pseudomonadati</taxon>
        <taxon>Pseudomonadota</taxon>
        <taxon>Alphaproteobacteria</taxon>
        <taxon>Rhodobacterales</taxon>
        <taxon>Roseobacteraceae</taxon>
        <taxon>Litoreibacter</taxon>
    </lineage>
</organism>
<evidence type="ECO:0000256" key="1">
    <source>
        <dbReference type="ARBA" id="ARBA00006252"/>
    </source>
</evidence>
<evidence type="ECO:0000256" key="2">
    <source>
        <dbReference type="ARBA" id="ARBA00023002"/>
    </source>
</evidence>
<dbReference type="SUPFAM" id="SSF52218">
    <property type="entry name" value="Flavoproteins"/>
    <property type="match status" value="1"/>
</dbReference>
<dbReference type="OrthoDB" id="9798454at2"/>
<comment type="caution">
    <text evidence="4">The sequence shown here is derived from an EMBL/GenBank/DDBJ whole genome shotgun (WGS) entry which is preliminary data.</text>
</comment>
<name>A0A6N6JH08_9RHOB</name>
<keyword evidence="2" id="KW-0560">Oxidoreductase</keyword>
<dbReference type="InterPro" id="IPR029039">
    <property type="entry name" value="Flavoprotein-like_sf"/>
</dbReference>
<protein>
    <submittedName>
        <fullName evidence="4">Dehydrogenase</fullName>
    </submittedName>
</protein>